<keyword evidence="1" id="KW-0472">Membrane</keyword>
<keyword evidence="1" id="KW-1133">Transmembrane helix</keyword>
<feature type="transmembrane region" description="Helical" evidence="1">
    <location>
        <begin position="78"/>
        <end position="107"/>
    </location>
</feature>
<gene>
    <name evidence="2" type="ORF">H9Q76_13155</name>
</gene>
<evidence type="ECO:0000313" key="2">
    <source>
        <dbReference type="EMBL" id="QNL99635.1"/>
    </source>
</evidence>
<dbReference type="AlphaFoldDB" id="A0A7G9FM54"/>
<evidence type="ECO:0000256" key="1">
    <source>
        <dbReference type="SAM" id="Phobius"/>
    </source>
</evidence>
<dbReference type="EMBL" id="CP060632">
    <property type="protein sequence ID" value="QNL99635.1"/>
    <property type="molecule type" value="Genomic_DNA"/>
</dbReference>
<feature type="transmembrane region" description="Helical" evidence="1">
    <location>
        <begin position="12"/>
        <end position="29"/>
    </location>
</feature>
<accession>A0A7G9FM54</accession>
<sequence length="139" mass="15533">MAEVHRILKEMYIGMAVCMIVFLAIGAFFMRPYYIFALALLVGNLGGALRIYHIYDVLDQALDMGEAGAKKKVIVNSLLRMVVTLALLVGSIYLGITAFAGVALGMIEPKICAYLQPQMRKWLIRLGLEEPEEEHKDKN</sequence>
<name>A0A7G9FM54_9FIRM</name>
<keyword evidence="3" id="KW-1185">Reference proteome</keyword>
<keyword evidence="1" id="KW-0812">Transmembrane</keyword>
<proteinExistence type="predicted"/>
<organism evidence="2 3">
    <name type="scientific">Wujia chipingensis</name>
    <dbReference type="NCBI Taxonomy" id="2763670"/>
    <lineage>
        <taxon>Bacteria</taxon>
        <taxon>Bacillati</taxon>
        <taxon>Bacillota</taxon>
        <taxon>Clostridia</taxon>
        <taxon>Lachnospirales</taxon>
        <taxon>Lachnospiraceae</taxon>
        <taxon>Wujia</taxon>
    </lineage>
</organism>
<dbReference type="KEGG" id="wcp:H9Q76_13155"/>
<dbReference type="RefSeq" id="WP_118374317.1">
    <property type="nucleotide sequence ID" value="NZ_CP060632.1"/>
</dbReference>
<dbReference type="Proteomes" id="UP000515819">
    <property type="component" value="Chromosome"/>
</dbReference>
<evidence type="ECO:0008006" key="4">
    <source>
        <dbReference type="Google" id="ProtNLM"/>
    </source>
</evidence>
<protein>
    <recommendedName>
        <fullName evidence="4">ATP synthase I chain</fullName>
    </recommendedName>
</protein>
<reference evidence="2 3" key="1">
    <citation type="submission" date="2020-08" db="EMBL/GenBank/DDBJ databases">
        <authorList>
            <person name="Liu C."/>
            <person name="Sun Q."/>
        </authorList>
    </citation>
    <scope>NUCLEOTIDE SEQUENCE [LARGE SCALE GENOMIC DNA]</scope>
    <source>
        <strain evidence="2 3">NSJ-4</strain>
    </source>
</reference>
<evidence type="ECO:0000313" key="3">
    <source>
        <dbReference type="Proteomes" id="UP000515819"/>
    </source>
</evidence>